<keyword evidence="3" id="KW-1185">Reference proteome</keyword>
<comment type="caution">
    <text evidence="2">The sequence shown here is derived from an EMBL/GenBank/DDBJ whole genome shotgun (WGS) entry which is preliminary data.</text>
</comment>
<evidence type="ECO:0000313" key="3">
    <source>
        <dbReference type="Proteomes" id="UP001219525"/>
    </source>
</evidence>
<accession>A0AAD6V4P2</accession>
<sequence length="647" mass="69455">MEPPASANINIGVPSDPSTGITFVLNLHGNGPYTVNINMNTALDACGPITPPRRDSALHRGAHTRRSVARTTPYSRPTRGRLPSNTPRTPSRVKRTTLPDDDEVPETPHSQQELLCNAPSGAASDQQRDPLPLAQLVASPAKSDSSVTEPDSSVTEESPAPLSPGNAFFSLTESQADACFSPTYFENLSERALRALRESDKQEEEEESQTDTCICIDKNLPYMGYVGDRPPDVQLAKGPRVRTHAGAVHALAKAGTPLPSTSPVPVTECSDATPAVCTPTPHPLYADPAPSVRRPRTLCTPTPLSRFPHALSSVRGSLLTPRAAAAPSTAPRTLLPACAGSLLMHRPAHAHGSVHGPPLDALRHRRAFHHPAHAHRSVRGLPLDAPRRRRVFHPTHAPASVCGLGFGARTAAALHCPALDARTLCTPPPLPIPAWCAWTRFRRPPHGAALQRLATPRARARFRRPAPHATAATLHHPAHALLSVRGLVFDARHRGRPATPCTAAAALPRPAAPACTARRERAWARFRRPPLPPAYIIPRVLLSVRGLGFDARRCSLATPATLDAAALRRPAAPACRHGLGCDARRRPASPPPSIERARVRFRRPVPPPPCDAPRRCPAPPPLPCCDAPRRRPAPHAAAVALHHPAHY</sequence>
<reference evidence="2" key="1">
    <citation type="submission" date="2023-03" db="EMBL/GenBank/DDBJ databases">
        <title>Massive genome expansion in bonnet fungi (Mycena s.s.) driven by repeated elements and novel gene families across ecological guilds.</title>
        <authorList>
            <consortium name="Lawrence Berkeley National Laboratory"/>
            <person name="Harder C.B."/>
            <person name="Miyauchi S."/>
            <person name="Viragh M."/>
            <person name="Kuo A."/>
            <person name="Thoen E."/>
            <person name="Andreopoulos B."/>
            <person name="Lu D."/>
            <person name="Skrede I."/>
            <person name="Drula E."/>
            <person name="Henrissat B."/>
            <person name="Morin E."/>
            <person name="Kohler A."/>
            <person name="Barry K."/>
            <person name="LaButti K."/>
            <person name="Morin E."/>
            <person name="Salamov A."/>
            <person name="Lipzen A."/>
            <person name="Mereny Z."/>
            <person name="Hegedus B."/>
            <person name="Baldrian P."/>
            <person name="Stursova M."/>
            <person name="Weitz H."/>
            <person name="Taylor A."/>
            <person name="Grigoriev I.V."/>
            <person name="Nagy L.G."/>
            <person name="Martin F."/>
            <person name="Kauserud H."/>
        </authorList>
    </citation>
    <scope>NUCLEOTIDE SEQUENCE</scope>
    <source>
        <strain evidence="2">9144</strain>
    </source>
</reference>
<proteinExistence type="predicted"/>
<dbReference type="EMBL" id="JARJCW010000061">
    <property type="protein sequence ID" value="KAJ7200771.1"/>
    <property type="molecule type" value="Genomic_DNA"/>
</dbReference>
<feature type="region of interest" description="Disordered" evidence="1">
    <location>
        <begin position="48"/>
        <end position="112"/>
    </location>
</feature>
<name>A0AAD6V4P2_9AGAR</name>
<organism evidence="2 3">
    <name type="scientific">Mycena pura</name>
    <dbReference type="NCBI Taxonomy" id="153505"/>
    <lineage>
        <taxon>Eukaryota</taxon>
        <taxon>Fungi</taxon>
        <taxon>Dikarya</taxon>
        <taxon>Basidiomycota</taxon>
        <taxon>Agaricomycotina</taxon>
        <taxon>Agaricomycetes</taxon>
        <taxon>Agaricomycetidae</taxon>
        <taxon>Agaricales</taxon>
        <taxon>Marasmiineae</taxon>
        <taxon>Mycenaceae</taxon>
        <taxon>Mycena</taxon>
    </lineage>
</organism>
<gene>
    <name evidence="2" type="ORF">GGX14DRAFT_571780</name>
</gene>
<evidence type="ECO:0000313" key="2">
    <source>
        <dbReference type="EMBL" id="KAJ7200771.1"/>
    </source>
</evidence>
<feature type="compositionally biased region" description="Polar residues" evidence="1">
    <location>
        <begin position="142"/>
        <end position="156"/>
    </location>
</feature>
<evidence type="ECO:0000256" key="1">
    <source>
        <dbReference type="SAM" id="MobiDB-lite"/>
    </source>
</evidence>
<dbReference type="Proteomes" id="UP001219525">
    <property type="component" value="Unassembled WGS sequence"/>
</dbReference>
<protein>
    <submittedName>
        <fullName evidence="2">Uncharacterized protein</fullName>
    </submittedName>
</protein>
<feature type="region of interest" description="Disordered" evidence="1">
    <location>
        <begin position="138"/>
        <end position="164"/>
    </location>
</feature>
<dbReference type="AlphaFoldDB" id="A0AAD6V4P2"/>